<feature type="compositionally biased region" description="Basic and acidic residues" evidence="7">
    <location>
        <begin position="144"/>
        <end position="153"/>
    </location>
</feature>
<evidence type="ECO:0000256" key="3">
    <source>
        <dbReference type="ARBA" id="ARBA00022473"/>
    </source>
</evidence>
<keyword evidence="3" id="KW-0217">Developmental protein</keyword>
<dbReference type="STRING" id="7375.A0A0L0CNW7"/>
<feature type="compositionally biased region" description="Low complexity" evidence="7">
    <location>
        <begin position="157"/>
        <end position="177"/>
    </location>
</feature>
<dbReference type="GO" id="GO:0030154">
    <property type="term" value="P:cell differentiation"/>
    <property type="evidence" value="ECO:0007669"/>
    <property type="project" value="TreeGrafter"/>
</dbReference>
<dbReference type="FunFam" id="1.10.10.10:FF:000411">
    <property type="entry name" value="Ecdysone-induced protein 74EF isoform A"/>
    <property type="match status" value="1"/>
</dbReference>
<feature type="compositionally biased region" description="Polar residues" evidence="7">
    <location>
        <begin position="73"/>
        <end position="104"/>
    </location>
</feature>
<dbReference type="GO" id="GO:0001228">
    <property type="term" value="F:DNA-binding transcription activator activity, RNA polymerase II-specific"/>
    <property type="evidence" value="ECO:0007669"/>
    <property type="project" value="UniProtKB-ARBA"/>
</dbReference>
<feature type="compositionally biased region" description="Basic and acidic residues" evidence="7">
    <location>
        <begin position="336"/>
        <end position="346"/>
    </location>
</feature>
<feature type="compositionally biased region" description="Low complexity" evidence="7">
    <location>
        <begin position="485"/>
        <end position="499"/>
    </location>
</feature>
<organism evidence="9 10">
    <name type="scientific">Lucilia cuprina</name>
    <name type="common">Green bottle fly</name>
    <name type="synonym">Australian sheep blowfly</name>
    <dbReference type="NCBI Taxonomy" id="7375"/>
    <lineage>
        <taxon>Eukaryota</taxon>
        <taxon>Metazoa</taxon>
        <taxon>Ecdysozoa</taxon>
        <taxon>Arthropoda</taxon>
        <taxon>Hexapoda</taxon>
        <taxon>Insecta</taxon>
        <taxon>Pterygota</taxon>
        <taxon>Neoptera</taxon>
        <taxon>Endopterygota</taxon>
        <taxon>Diptera</taxon>
        <taxon>Brachycera</taxon>
        <taxon>Muscomorpha</taxon>
        <taxon>Oestroidea</taxon>
        <taxon>Calliphoridae</taxon>
        <taxon>Luciliinae</taxon>
        <taxon>Lucilia</taxon>
    </lineage>
</organism>
<dbReference type="SMART" id="SM00413">
    <property type="entry name" value="ETS"/>
    <property type="match status" value="1"/>
</dbReference>
<feature type="compositionally biased region" description="Low complexity" evidence="7">
    <location>
        <begin position="358"/>
        <end position="393"/>
    </location>
</feature>
<dbReference type="InterPro" id="IPR046328">
    <property type="entry name" value="ETS_fam"/>
</dbReference>
<evidence type="ECO:0000256" key="5">
    <source>
        <dbReference type="ARBA" id="ARBA00023242"/>
    </source>
</evidence>
<evidence type="ECO:0000256" key="2">
    <source>
        <dbReference type="ARBA" id="ARBA00005562"/>
    </source>
</evidence>
<evidence type="ECO:0000259" key="8">
    <source>
        <dbReference type="PROSITE" id="PS50061"/>
    </source>
</evidence>
<comment type="subcellular location">
    <subcellularLocation>
        <location evidence="1 6">Nucleus</location>
    </subcellularLocation>
</comment>
<dbReference type="GO" id="GO:0040034">
    <property type="term" value="P:regulation of development, heterochronic"/>
    <property type="evidence" value="ECO:0007669"/>
    <property type="project" value="UniProtKB-ARBA"/>
</dbReference>
<feature type="compositionally biased region" description="Polar residues" evidence="7">
    <location>
        <begin position="178"/>
        <end position="195"/>
    </location>
</feature>
<dbReference type="Pfam" id="PF00178">
    <property type="entry name" value="Ets"/>
    <property type="match status" value="1"/>
</dbReference>
<keyword evidence="4 6" id="KW-0238">DNA-binding</keyword>
<dbReference type="SUPFAM" id="SSF46785">
    <property type="entry name" value="Winged helix' DNA-binding domain"/>
    <property type="match status" value="1"/>
</dbReference>
<comment type="caution">
    <text evidence="9">The sequence shown here is derived from an EMBL/GenBank/DDBJ whole genome shotgun (WGS) entry which is preliminary data.</text>
</comment>
<dbReference type="PROSITE" id="PS00346">
    <property type="entry name" value="ETS_DOMAIN_2"/>
    <property type="match status" value="1"/>
</dbReference>
<dbReference type="GO" id="GO:0043565">
    <property type="term" value="F:sequence-specific DNA binding"/>
    <property type="evidence" value="ECO:0007669"/>
    <property type="project" value="InterPro"/>
</dbReference>
<accession>A0A0L0CNW7</accession>
<feature type="region of interest" description="Disordered" evidence="7">
    <location>
        <begin position="460"/>
        <end position="506"/>
    </location>
</feature>
<feature type="region of interest" description="Disordered" evidence="7">
    <location>
        <begin position="15"/>
        <end position="195"/>
    </location>
</feature>
<dbReference type="GO" id="GO:0006914">
    <property type="term" value="P:autophagy"/>
    <property type="evidence" value="ECO:0007669"/>
    <property type="project" value="UniProtKB-ARBA"/>
</dbReference>
<dbReference type="PANTHER" id="PTHR11849:SF191">
    <property type="entry name" value="ECDYSONE-INDUCED PROTEIN 74EF ISOFORM B"/>
    <property type="match status" value="1"/>
</dbReference>
<evidence type="ECO:0000256" key="1">
    <source>
        <dbReference type="ARBA" id="ARBA00004123"/>
    </source>
</evidence>
<feature type="compositionally biased region" description="Polar residues" evidence="7">
    <location>
        <begin position="238"/>
        <end position="253"/>
    </location>
</feature>
<feature type="compositionally biased region" description="Polar residues" evidence="7">
    <location>
        <begin position="311"/>
        <end position="324"/>
    </location>
</feature>
<dbReference type="PRINTS" id="PR00454">
    <property type="entry name" value="ETSDOMAIN"/>
</dbReference>
<keyword evidence="10" id="KW-1185">Reference proteome</keyword>
<dbReference type="OrthoDB" id="8196042at2759"/>
<dbReference type="PROSITE" id="PS00345">
    <property type="entry name" value="ETS_DOMAIN_1"/>
    <property type="match status" value="1"/>
</dbReference>
<dbReference type="PROSITE" id="PS50061">
    <property type="entry name" value="ETS_DOMAIN_3"/>
    <property type="match status" value="1"/>
</dbReference>
<dbReference type="Gene3D" id="1.10.10.10">
    <property type="entry name" value="Winged helix-like DNA-binding domain superfamily/Winged helix DNA-binding domain"/>
    <property type="match status" value="1"/>
</dbReference>
<dbReference type="InterPro" id="IPR036388">
    <property type="entry name" value="WH-like_DNA-bd_sf"/>
</dbReference>
<feature type="compositionally biased region" description="Polar residues" evidence="7">
    <location>
        <begin position="630"/>
        <end position="643"/>
    </location>
</feature>
<feature type="compositionally biased region" description="Basic and acidic residues" evidence="7">
    <location>
        <begin position="266"/>
        <end position="276"/>
    </location>
</feature>
<reference evidence="9 10" key="1">
    <citation type="journal article" date="2015" name="Nat. Commun.">
        <title>Lucilia cuprina genome unlocks parasitic fly biology to underpin future interventions.</title>
        <authorList>
            <person name="Anstead C.A."/>
            <person name="Korhonen P.K."/>
            <person name="Young N.D."/>
            <person name="Hall R.S."/>
            <person name="Jex A.R."/>
            <person name="Murali S.C."/>
            <person name="Hughes D.S."/>
            <person name="Lee S.F."/>
            <person name="Perry T."/>
            <person name="Stroehlein A.J."/>
            <person name="Ansell B.R."/>
            <person name="Breugelmans B."/>
            <person name="Hofmann A."/>
            <person name="Qu J."/>
            <person name="Dugan S."/>
            <person name="Lee S.L."/>
            <person name="Chao H."/>
            <person name="Dinh H."/>
            <person name="Han Y."/>
            <person name="Doddapaneni H.V."/>
            <person name="Worley K.C."/>
            <person name="Muzny D.M."/>
            <person name="Ioannidis P."/>
            <person name="Waterhouse R.M."/>
            <person name="Zdobnov E.M."/>
            <person name="James P.J."/>
            <person name="Bagnall N.H."/>
            <person name="Kotze A.C."/>
            <person name="Gibbs R.A."/>
            <person name="Richards S."/>
            <person name="Batterham P."/>
            <person name="Gasser R.B."/>
        </authorList>
    </citation>
    <scope>NUCLEOTIDE SEQUENCE [LARGE SCALE GENOMIC DNA]</scope>
    <source>
        <strain evidence="9 10">LS</strain>
        <tissue evidence="9">Full body</tissue>
    </source>
</reference>
<feature type="compositionally biased region" description="Acidic residues" evidence="7">
    <location>
        <begin position="133"/>
        <end position="143"/>
    </location>
</feature>
<dbReference type="InterPro" id="IPR036390">
    <property type="entry name" value="WH_DNA-bd_sf"/>
</dbReference>
<evidence type="ECO:0000256" key="4">
    <source>
        <dbReference type="ARBA" id="ARBA00023125"/>
    </source>
</evidence>
<dbReference type="GO" id="GO:0005634">
    <property type="term" value="C:nucleus"/>
    <property type="evidence" value="ECO:0007669"/>
    <property type="project" value="UniProtKB-SubCell"/>
</dbReference>
<evidence type="ECO:0000256" key="7">
    <source>
        <dbReference type="SAM" id="MobiDB-lite"/>
    </source>
</evidence>
<feature type="compositionally biased region" description="Basic residues" evidence="7">
    <location>
        <begin position="613"/>
        <end position="627"/>
    </location>
</feature>
<protein>
    <submittedName>
        <fullName evidence="9">Ecdysone-induced protein 74EF isoform A</fullName>
    </submittedName>
</protein>
<gene>
    <name evidence="9" type="ORF">FF38_11942</name>
</gene>
<evidence type="ECO:0000313" key="10">
    <source>
        <dbReference type="Proteomes" id="UP000037069"/>
    </source>
</evidence>
<evidence type="ECO:0000256" key="6">
    <source>
        <dbReference type="RuleBase" id="RU004019"/>
    </source>
</evidence>
<dbReference type="EMBL" id="JRES01000141">
    <property type="protein sequence ID" value="KNC33877.1"/>
    <property type="molecule type" value="Genomic_DNA"/>
</dbReference>
<feature type="region of interest" description="Disordered" evidence="7">
    <location>
        <begin position="212"/>
        <end position="394"/>
    </location>
</feature>
<sequence>MIMVQHLVAANAHTFVNPTAQSPSPSPPANNLQSPLASPTASISSHPTTASSPLSSPSDDRDLNMQKIPCNMDATQCSSSNRSTCSPLQNKVETPEWSQTQSQMSEEEDDLEAQRRSDIINQTTSAIHKGSLQDEEDQDEELEERISHGHEYRPQQSTTSPTNPTPSSSPALSANSLNQHIPSPQHSPTTTANSQDCRQQFTVLYNHLRQHPPSSRLNVLNDHKQPLPQPHHPHQKDNNGNEMEQQNRRSVITSREEEDSLSQERSSSENLDKQMEEQPTSDHFNSDDEDFDDEVPLDLSLPTKLARNRTRTYSGTESDDSGSGVNDHHHRHHEASRRLKPEEHTEIPIIKQSTSPGPHLQHLPPHHQQQTPHPQQQQQQPHVTTQQQTTNQTSFTGSTTVINIKSEQNVLTSPQHQQQQQQQQSQLGAVNLQHGSLTGPNTNLQSLNIPHRPLLHNLLSGGSLHTTHHRSYGAGTTGSFPPSPADSGVSDVDSSSSGGQPCSDELKARLGLPPHCNTHTNHLTSGTFLHPNLYQNSQIRNIWNRGVGMPENYYLPLSTNGGNTSSNGPVGNNNVSCSSTAPNGLTSNGSYTGAPYFTTPSPPRTNVGLASHHSLHPHQQHALHTHQQHSSVSNPTVGSTSNGVLNTNGVLTHQQSVIQPATSSVNYDLSYMLELGGFQQRKVKKPRKPKIEMGVKRRSREGSTTYLWEFLLKLLQDREYCPRFIKWTNREKGVFKLVDSKAVSRLWGMHKNKPDMNYETMGRALRYYYQRGILAKVDGQRLVYQFVDVPKDIVEIDCNAILL</sequence>
<proteinExistence type="inferred from homology"/>
<dbReference type="OMA" id="FTVLYNH"/>
<evidence type="ECO:0000313" key="9">
    <source>
        <dbReference type="EMBL" id="KNC33877.1"/>
    </source>
</evidence>
<name>A0A0L0CNW7_LUCCU</name>
<dbReference type="InterPro" id="IPR000418">
    <property type="entry name" value="Ets_dom"/>
</dbReference>
<feature type="domain" description="ETS" evidence="8">
    <location>
        <begin position="705"/>
        <end position="787"/>
    </location>
</feature>
<dbReference type="Proteomes" id="UP000037069">
    <property type="component" value="Unassembled WGS sequence"/>
</dbReference>
<feature type="compositionally biased region" description="Low complexity" evidence="7">
    <location>
        <begin position="44"/>
        <end position="57"/>
    </location>
</feature>
<feature type="region of interest" description="Disordered" evidence="7">
    <location>
        <begin position="592"/>
        <end position="643"/>
    </location>
</feature>
<comment type="similarity">
    <text evidence="2 6">Belongs to the ETS family.</text>
</comment>
<keyword evidence="5 6" id="KW-0539">Nucleus</keyword>
<dbReference type="AlphaFoldDB" id="A0A0L0CNW7"/>
<feature type="compositionally biased region" description="Acidic residues" evidence="7">
    <location>
        <begin position="287"/>
        <end position="296"/>
    </location>
</feature>
<dbReference type="PANTHER" id="PTHR11849">
    <property type="entry name" value="ETS"/>
    <property type="match status" value="1"/>
</dbReference>